<dbReference type="GO" id="GO:0016787">
    <property type="term" value="F:hydrolase activity"/>
    <property type="evidence" value="ECO:0007669"/>
    <property type="project" value="UniProtKB-KW"/>
</dbReference>
<dbReference type="Gene3D" id="3.40.50.1010">
    <property type="entry name" value="5'-nuclease"/>
    <property type="match status" value="1"/>
</dbReference>
<keyword evidence="3" id="KW-0479">Metal-binding</keyword>
<evidence type="ECO:0000256" key="3">
    <source>
        <dbReference type="ARBA" id="ARBA00022723"/>
    </source>
</evidence>
<sequence length="136" mass="15731">MEKAIFDTSVWIDLFKNTKSKQSILLEEYVEYASQNLLLTPTIIQEILQGVKTEKDFIQKKLVLESFNILKPDWEKTSIAAAKLYFDLRKKGVTIRKSTDCLIAQVAIENNVLLVHNDTDFELIAQNSTLRTFYKN</sequence>
<dbReference type="AlphaFoldDB" id="A0A917DUL5"/>
<keyword evidence="4" id="KW-0378">Hydrolase</keyword>
<dbReference type="PANTHER" id="PTHR42740:SF1">
    <property type="entry name" value="RIBONUCLEASE VAPC3"/>
    <property type="match status" value="1"/>
</dbReference>
<dbReference type="Pfam" id="PF01850">
    <property type="entry name" value="PIN"/>
    <property type="match status" value="1"/>
</dbReference>
<dbReference type="InterPro" id="IPR051749">
    <property type="entry name" value="PINc/VapC_TA_RNase"/>
</dbReference>
<feature type="domain" description="PIN" evidence="6">
    <location>
        <begin position="5"/>
        <end position="125"/>
    </location>
</feature>
<reference evidence="7" key="1">
    <citation type="journal article" date="2014" name="Int. J. Syst. Evol. Microbiol.">
        <title>Complete genome sequence of Corynebacterium casei LMG S-19264T (=DSM 44701T), isolated from a smear-ripened cheese.</title>
        <authorList>
            <consortium name="US DOE Joint Genome Institute (JGI-PGF)"/>
            <person name="Walter F."/>
            <person name="Albersmeier A."/>
            <person name="Kalinowski J."/>
            <person name="Ruckert C."/>
        </authorList>
    </citation>
    <scope>NUCLEOTIDE SEQUENCE</scope>
    <source>
        <strain evidence="7">CGMCC 1.15958</strain>
    </source>
</reference>
<name>A0A917DUL5_9BACT</name>
<dbReference type="SUPFAM" id="SSF88723">
    <property type="entry name" value="PIN domain-like"/>
    <property type="match status" value="1"/>
</dbReference>
<gene>
    <name evidence="7" type="primary">vapC</name>
    <name evidence="7" type="ORF">GCM10011514_35490</name>
</gene>
<evidence type="ECO:0000313" key="7">
    <source>
        <dbReference type="EMBL" id="GGD68290.1"/>
    </source>
</evidence>
<keyword evidence="2" id="KW-0540">Nuclease</keyword>
<dbReference type="EMBL" id="BMKK01000007">
    <property type="protein sequence ID" value="GGD68290.1"/>
    <property type="molecule type" value="Genomic_DNA"/>
</dbReference>
<evidence type="ECO:0000259" key="6">
    <source>
        <dbReference type="Pfam" id="PF01850"/>
    </source>
</evidence>
<evidence type="ECO:0000256" key="4">
    <source>
        <dbReference type="ARBA" id="ARBA00022801"/>
    </source>
</evidence>
<keyword evidence="8" id="KW-1185">Reference proteome</keyword>
<keyword evidence="5" id="KW-0460">Magnesium</keyword>
<dbReference type="RefSeq" id="WP_188767882.1">
    <property type="nucleotide sequence ID" value="NZ_BMKK01000007.1"/>
</dbReference>
<reference evidence="7" key="2">
    <citation type="submission" date="2020-09" db="EMBL/GenBank/DDBJ databases">
        <authorList>
            <person name="Sun Q."/>
            <person name="Zhou Y."/>
        </authorList>
    </citation>
    <scope>NUCLEOTIDE SEQUENCE</scope>
    <source>
        <strain evidence="7">CGMCC 1.15958</strain>
    </source>
</reference>
<dbReference type="GO" id="GO:0004540">
    <property type="term" value="F:RNA nuclease activity"/>
    <property type="evidence" value="ECO:0007669"/>
    <property type="project" value="TreeGrafter"/>
</dbReference>
<dbReference type="GO" id="GO:0046872">
    <property type="term" value="F:metal ion binding"/>
    <property type="evidence" value="ECO:0007669"/>
    <property type="project" value="UniProtKB-KW"/>
</dbReference>
<accession>A0A917DUL5</accession>
<dbReference type="PANTHER" id="PTHR42740">
    <property type="entry name" value="RIBONUCLEASE VAPC3"/>
    <property type="match status" value="1"/>
</dbReference>
<dbReference type="InterPro" id="IPR029060">
    <property type="entry name" value="PIN-like_dom_sf"/>
</dbReference>
<dbReference type="Proteomes" id="UP000609064">
    <property type="component" value="Unassembled WGS sequence"/>
</dbReference>
<comment type="caution">
    <text evidence="7">The sequence shown here is derived from an EMBL/GenBank/DDBJ whole genome shotgun (WGS) entry which is preliminary data.</text>
</comment>
<keyword evidence="1" id="KW-1277">Toxin-antitoxin system</keyword>
<evidence type="ECO:0000313" key="8">
    <source>
        <dbReference type="Proteomes" id="UP000609064"/>
    </source>
</evidence>
<proteinExistence type="predicted"/>
<evidence type="ECO:0000256" key="5">
    <source>
        <dbReference type="ARBA" id="ARBA00022842"/>
    </source>
</evidence>
<dbReference type="InterPro" id="IPR002716">
    <property type="entry name" value="PIN_dom"/>
</dbReference>
<evidence type="ECO:0000256" key="1">
    <source>
        <dbReference type="ARBA" id="ARBA00022649"/>
    </source>
</evidence>
<evidence type="ECO:0000256" key="2">
    <source>
        <dbReference type="ARBA" id="ARBA00022722"/>
    </source>
</evidence>
<protein>
    <submittedName>
        <fullName evidence="7">Ribonuclease VapC</fullName>
    </submittedName>
</protein>
<organism evidence="7 8">
    <name type="scientific">Emticicia aquatilis</name>
    <dbReference type="NCBI Taxonomy" id="1537369"/>
    <lineage>
        <taxon>Bacteria</taxon>
        <taxon>Pseudomonadati</taxon>
        <taxon>Bacteroidota</taxon>
        <taxon>Cytophagia</taxon>
        <taxon>Cytophagales</taxon>
        <taxon>Leadbetterellaceae</taxon>
        <taxon>Emticicia</taxon>
    </lineage>
</organism>